<accession>A0A7T7HPK1</accession>
<dbReference type="RefSeq" id="WP_200338357.1">
    <property type="nucleotide sequence ID" value="NZ_CP066788.1"/>
</dbReference>
<keyword evidence="1" id="KW-0472">Membrane</keyword>
<reference evidence="2 3" key="1">
    <citation type="submission" date="2020-12" db="EMBL/GenBank/DDBJ databases">
        <authorList>
            <person name="Zheng R.K."/>
            <person name="Sun C.M."/>
        </authorList>
    </citation>
    <scope>NUCLEOTIDE SEQUENCE [LARGE SCALE GENOMIC DNA]</scope>
    <source>
        <strain evidence="2 3">ZRK001</strain>
        <plasmid evidence="2 3">plas-002</plasmid>
    </source>
</reference>
<evidence type="ECO:0000313" key="2">
    <source>
        <dbReference type="EMBL" id="QQM33009.1"/>
    </source>
</evidence>
<feature type="transmembrane region" description="Helical" evidence="1">
    <location>
        <begin position="26"/>
        <end position="42"/>
    </location>
</feature>
<dbReference type="PANTHER" id="PTHR34980:SF2">
    <property type="entry name" value="INNER MEMBRANE PROTEIN YHAH-RELATED"/>
    <property type="match status" value="1"/>
</dbReference>
<gene>
    <name evidence="2" type="ORF">JET14_22415</name>
</gene>
<geneLocation type="plasmid" evidence="2 3">
    <name>plas-002</name>
</geneLocation>
<dbReference type="Proteomes" id="UP000596083">
    <property type="component" value="Plasmid plas-002"/>
</dbReference>
<keyword evidence="2" id="KW-0614">Plasmid</keyword>
<feature type="transmembrane region" description="Helical" evidence="1">
    <location>
        <begin position="130"/>
        <end position="153"/>
    </location>
</feature>
<keyword evidence="1" id="KW-0812">Transmembrane</keyword>
<evidence type="ECO:0000313" key="3">
    <source>
        <dbReference type="Proteomes" id="UP000596083"/>
    </source>
</evidence>
<dbReference type="KEGG" id="mlut:JET14_22415"/>
<dbReference type="AlphaFoldDB" id="A0A7T7HPK1"/>
<sequence length="169" mass="18142">MSPHRAILTSLRKFARFGGRASRAEYWWFVLALVIGQLSAGMADDLLFPADPERGLQDRHPVTVFFIIVTLLPLLSAGVRRLHDVNRRGWWILLPAGLPLAITLISFALLLGLSKPLEEVATFGNTGPQIIAVVSVAALSGAGSAIYLIVLLARAGGGKPNRFGPPPEA</sequence>
<protein>
    <submittedName>
        <fullName evidence="2">DUF805 domain-containing protein</fullName>
    </submittedName>
</protein>
<dbReference type="InterPro" id="IPR008523">
    <property type="entry name" value="DUF805"/>
</dbReference>
<name>A0A7T7HPK1_9HYPH</name>
<proteinExistence type="predicted"/>
<evidence type="ECO:0000256" key="1">
    <source>
        <dbReference type="SAM" id="Phobius"/>
    </source>
</evidence>
<dbReference type="EMBL" id="CP066788">
    <property type="protein sequence ID" value="QQM33009.1"/>
    <property type="molecule type" value="Genomic_DNA"/>
</dbReference>
<dbReference type="Pfam" id="PF05656">
    <property type="entry name" value="DUF805"/>
    <property type="match status" value="1"/>
</dbReference>
<keyword evidence="1" id="KW-1133">Transmembrane helix</keyword>
<feature type="transmembrane region" description="Helical" evidence="1">
    <location>
        <begin position="91"/>
        <end position="110"/>
    </location>
</feature>
<dbReference type="PANTHER" id="PTHR34980">
    <property type="entry name" value="INNER MEMBRANE PROTEIN-RELATED-RELATED"/>
    <property type="match status" value="1"/>
</dbReference>
<feature type="transmembrane region" description="Helical" evidence="1">
    <location>
        <begin position="62"/>
        <end position="79"/>
    </location>
</feature>
<organism evidence="2 3">
    <name type="scientific">Martelella lutilitoris</name>
    <dbReference type="NCBI Taxonomy" id="2583532"/>
    <lineage>
        <taxon>Bacteria</taxon>
        <taxon>Pseudomonadati</taxon>
        <taxon>Pseudomonadota</taxon>
        <taxon>Alphaproteobacteria</taxon>
        <taxon>Hyphomicrobiales</taxon>
        <taxon>Aurantimonadaceae</taxon>
        <taxon>Martelella</taxon>
    </lineage>
</organism>
<dbReference type="GO" id="GO:0005886">
    <property type="term" value="C:plasma membrane"/>
    <property type="evidence" value="ECO:0007669"/>
    <property type="project" value="TreeGrafter"/>
</dbReference>